<proteinExistence type="predicted"/>
<dbReference type="eggNOG" id="COG0275">
    <property type="taxonomic scope" value="Bacteria"/>
</dbReference>
<organism evidence="1 2">
    <name type="scientific">Selenomonas ruminantium subsp. lactilytica (strain NBRC 103574 / TAM6421)</name>
    <dbReference type="NCBI Taxonomy" id="927704"/>
    <lineage>
        <taxon>Bacteria</taxon>
        <taxon>Bacillati</taxon>
        <taxon>Bacillota</taxon>
        <taxon>Negativicutes</taxon>
        <taxon>Selenomonadales</taxon>
        <taxon>Selenomonadaceae</taxon>
        <taxon>Selenomonas</taxon>
    </lineage>
</organism>
<dbReference type="PANTHER" id="PTHR35276:SF1">
    <property type="entry name" value="TRNA (MNM(5)S(2)U34)-METHYLTRANSFERASE, CHLOROPLASTIC"/>
    <property type="match status" value="1"/>
</dbReference>
<dbReference type="Pfam" id="PF06962">
    <property type="entry name" value="rRNA_methylase"/>
    <property type="match status" value="1"/>
</dbReference>
<dbReference type="HOGENOM" id="CLU_079190_1_0_9"/>
<protein>
    <recommendedName>
        <fullName evidence="3">rRNA methylase</fullName>
    </recommendedName>
</protein>
<dbReference type="InterPro" id="IPR029063">
    <property type="entry name" value="SAM-dependent_MTases_sf"/>
</dbReference>
<gene>
    <name evidence="1" type="ordered locus">SELR_11860</name>
</gene>
<dbReference type="Proteomes" id="UP000007887">
    <property type="component" value="Chromosome"/>
</dbReference>
<evidence type="ECO:0000313" key="2">
    <source>
        <dbReference type="Proteomes" id="UP000007887"/>
    </source>
</evidence>
<dbReference type="AlphaFoldDB" id="I0GQ57"/>
<dbReference type="InterPro" id="IPR010719">
    <property type="entry name" value="MnmM_MeTrfase"/>
</dbReference>
<reference evidence="1 2" key="1">
    <citation type="submission" date="2011-10" db="EMBL/GenBank/DDBJ databases">
        <title>Whole genome sequence of Selenomonas ruminantium subsp. lactilytica TAM6421.</title>
        <authorList>
            <person name="Oguchi A."/>
            <person name="Ankai A."/>
            <person name="Kaneko J."/>
            <person name="Yamada-Narita S."/>
            <person name="Fukui S."/>
            <person name="Takahashi M."/>
            <person name="Onodera T."/>
            <person name="Kojima S."/>
            <person name="Fushimi T."/>
            <person name="Abe N."/>
            <person name="Kamio Y."/>
            <person name="Yamazaki S."/>
            <person name="Fujita N."/>
        </authorList>
    </citation>
    <scope>NUCLEOTIDE SEQUENCE [LARGE SCALE GENOMIC DNA]</scope>
    <source>
        <strain evidence="2">NBRC 103574 / TAM6421</strain>
    </source>
</reference>
<dbReference type="RefSeq" id="WP_014424331.1">
    <property type="nucleotide sequence ID" value="NC_017068.1"/>
</dbReference>
<dbReference type="EMBL" id="AP012292">
    <property type="protein sequence ID" value="BAL82894.1"/>
    <property type="molecule type" value="Genomic_DNA"/>
</dbReference>
<dbReference type="KEGG" id="sri:SELR_11860"/>
<dbReference type="SUPFAM" id="SSF53335">
    <property type="entry name" value="S-adenosyl-L-methionine-dependent methyltransferases"/>
    <property type="match status" value="1"/>
</dbReference>
<dbReference type="Gene3D" id="3.40.50.150">
    <property type="entry name" value="Vaccinia Virus protein VP39"/>
    <property type="match status" value="1"/>
</dbReference>
<dbReference type="PANTHER" id="PTHR35276">
    <property type="entry name" value="S-ADENOSYL-L-METHIONINE-DEPENDENT METHYLTRANSFERASES SUPERFAMILY PROTEIN"/>
    <property type="match status" value="1"/>
</dbReference>
<evidence type="ECO:0000313" key="1">
    <source>
        <dbReference type="EMBL" id="BAL82894.1"/>
    </source>
</evidence>
<name>I0GQ57_SELRL</name>
<sequence>MQTVSNVLNLVKAAIMPALEQARVVVDATAGNGHDTLFLAEHTSDLAKIYAFDIQEAALDNTRQRTAEYAGRIEYVLRSHAEIGAVVAENIDLAIFNLGYLPGQEHALTTRKESTLLAVQQVLEKLSLNGVCVIVAYPGHEAGAQEAEMLEEFLQHLPRKNYTAGCYRLLNHMRTAPYAYVVEKVR</sequence>
<dbReference type="PATRIC" id="fig|927704.6.peg.1221"/>
<dbReference type="OrthoDB" id="9792989at2"/>
<accession>I0GQ57</accession>
<evidence type="ECO:0008006" key="3">
    <source>
        <dbReference type="Google" id="ProtNLM"/>
    </source>
</evidence>